<dbReference type="EMBL" id="CAEZTY010000174">
    <property type="protein sequence ID" value="CAB4604258.1"/>
    <property type="molecule type" value="Genomic_DNA"/>
</dbReference>
<dbReference type="Pfam" id="PF13439">
    <property type="entry name" value="Glyco_transf_4"/>
    <property type="match status" value="1"/>
</dbReference>
<evidence type="ECO:0000259" key="1">
    <source>
        <dbReference type="Pfam" id="PF00534"/>
    </source>
</evidence>
<dbReference type="AlphaFoldDB" id="A0A6J6H655"/>
<protein>
    <submittedName>
        <fullName evidence="3">Unannotated protein</fullName>
    </submittedName>
</protein>
<dbReference type="CDD" id="cd03801">
    <property type="entry name" value="GT4_PimA-like"/>
    <property type="match status" value="1"/>
</dbReference>
<dbReference type="InterPro" id="IPR001296">
    <property type="entry name" value="Glyco_trans_1"/>
</dbReference>
<feature type="domain" description="Glycosyl transferase family 1" evidence="1">
    <location>
        <begin position="202"/>
        <end position="355"/>
    </location>
</feature>
<dbReference type="PANTHER" id="PTHR45947:SF3">
    <property type="entry name" value="SULFOQUINOVOSYL TRANSFERASE SQD2"/>
    <property type="match status" value="1"/>
</dbReference>
<organism evidence="3">
    <name type="scientific">freshwater metagenome</name>
    <dbReference type="NCBI Taxonomy" id="449393"/>
    <lineage>
        <taxon>unclassified sequences</taxon>
        <taxon>metagenomes</taxon>
        <taxon>ecological metagenomes</taxon>
    </lineage>
</organism>
<accession>A0A6J6H655</accession>
<dbReference type="InterPro" id="IPR050194">
    <property type="entry name" value="Glycosyltransferase_grp1"/>
</dbReference>
<dbReference type="PANTHER" id="PTHR45947">
    <property type="entry name" value="SULFOQUINOVOSYL TRANSFERASE SQD2"/>
    <property type="match status" value="1"/>
</dbReference>
<evidence type="ECO:0000313" key="3">
    <source>
        <dbReference type="EMBL" id="CAB4604258.1"/>
    </source>
</evidence>
<dbReference type="SUPFAM" id="SSF53756">
    <property type="entry name" value="UDP-Glycosyltransferase/glycogen phosphorylase"/>
    <property type="match status" value="1"/>
</dbReference>
<dbReference type="Gene3D" id="3.40.50.2000">
    <property type="entry name" value="Glycogen Phosphorylase B"/>
    <property type="match status" value="2"/>
</dbReference>
<sequence>MTHTDETPRSKPGRLKIALISDCYVPRLGGIEMQVHDLARHLQRAGHEVVVITTTGGPDVVDGVRVHRIDAPLLPFDIPFTRRAFRSVADALAAERVDVAHFHGGVVSPLAYKGAQDAQRAGIPVVITLHCIWSYATPFFWAMNKIAKWGQWPVVLSAVSEVAVAPVRRIAPDSATVVVLPNGIENDTWKIAPAERDPSVVTLVSVMRLAPRKRPMHLLRMIKDVRDRTPRSIDVRLIVIGDGPELGQMEKYVRENGLTNTVSLVGRRTREEIREIYSHADVFVAPANLESFGIAALEARCAGLPVVAKAQTGIREFVAHEKEGLLAANDAEMARELTRIVNDRMLREQIAQHNRTTPSPVDWSHVVERNVEAYQLAMSLRS</sequence>
<gene>
    <name evidence="3" type="ORF">UFOPK1762_02143</name>
</gene>
<reference evidence="3" key="1">
    <citation type="submission" date="2020-05" db="EMBL/GenBank/DDBJ databases">
        <authorList>
            <person name="Chiriac C."/>
            <person name="Salcher M."/>
            <person name="Ghai R."/>
            <person name="Kavagutti S V."/>
        </authorList>
    </citation>
    <scope>NUCLEOTIDE SEQUENCE</scope>
</reference>
<feature type="domain" description="Glycosyltransferase subfamily 4-like N-terminal" evidence="2">
    <location>
        <begin position="29"/>
        <end position="185"/>
    </location>
</feature>
<evidence type="ECO:0000259" key="2">
    <source>
        <dbReference type="Pfam" id="PF13439"/>
    </source>
</evidence>
<dbReference type="Pfam" id="PF00534">
    <property type="entry name" value="Glycos_transf_1"/>
    <property type="match status" value="1"/>
</dbReference>
<dbReference type="InterPro" id="IPR028098">
    <property type="entry name" value="Glyco_trans_4-like_N"/>
</dbReference>
<name>A0A6J6H655_9ZZZZ</name>
<dbReference type="GO" id="GO:0016758">
    <property type="term" value="F:hexosyltransferase activity"/>
    <property type="evidence" value="ECO:0007669"/>
    <property type="project" value="TreeGrafter"/>
</dbReference>
<proteinExistence type="predicted"/>